<dbReference type="Proteomes" id="UP000199529">
    <property type="component" value="Unassembled WGS sequence"/>
</dbReference>
<proteinExistence type="predicted"/>
<feature type="transmembrane region" description="Helical" evidence="1">
    <location>
        <begin position="119"/>
        <end position="139"/>
    </location>
</feature>
<reference evidence="3" key="1">
    <citation type="submission" date="2016-10" db="EMBL/GenBank/DDBJ databases">
        <authorList>
            <person name="Varghese N."/>
            <person name="Submissions S."/>
        </authorList>
    </citation>
    <scope>NUCLEOTIDE SEQUENCE [LARGE SCALE GENOMIC DNA]</scope>
    <source>
        <strain evidence="3">CGMCC 4.3530</strain>
    </source>
</reference>
<keyword evidence="1" id="KW-0472">Membrane</keyword>
<dbReference type="InterPro" id="IPR038750">
    <property type="entry name" value="YczE/YyaS-like"/>
</dbReference>
<name>A0A1H3J8M2_9PSEU</name>
<feature type="transmembrane region" description="Helical" evidence="1">
    <location>
        <begin position="20"/>
        <end position="41"/>
    </location>
</feature>
<dbReference type="AlphaFoldDB" id="A0A1H3J8M2"/>
<dbReference type="Pfam" id="PF19700">
    <property type="entry name" value="DUF6198"/>
    <property type="match status" value="1"/>
</dbReference>
<feature type="transmembrane region" description="Helical" evidence="1">
    <location>
        <begin position="61"/>
        <end position="81"/>
    </location>
</feature>
<dbReference type="PANTHER" id="PTHR40078:SF1">
    <property type="entry name" value="INTEGRAL MEMBRANE PROTEIN"/>
    <property type="match status" value="1"/>
</dbReference>
<keyword evidence="1" id="KW-1133">Transmembrane helix</keyword>
<evidence type="ECO:0000313" key="3">
    <source>
        <dbReference type="Proteomes" id="UP000199529"/>
    </source>
</evidence>
<keyword evidence="1" id="KW-0812">Transmembrane</keyword>
<protein>
    <submittedName>
        <fullName evidence="2">Uncharacterized membrane protein YczE</fullName>
    </submittedName>
</protein>
<organism evidence="2 3">
    <name type="scientific">Saccharopolyspora shandongensis</name>
    <dbReference type="NCBI Taxonomy" id="418495"/>
    <lineage>
        <taxon>Bacteria</taxon>
        <taxon>Bacillati</taxon>
        <taxon>Actinomycetota</taxon>
        <taxon>Actinomycetes</taxon>
        <taxon>Pseudonocardiales</taxon>
        <taxon>Pseudonocardiaceae</taxon>
        <taxon>Saccharopolyspora</taxon>
    </lineage>
</organism>
<sequence length="215" mass="22517">MASKSALVDLSPLPIRTRPLLRFGQLFGGLALFGASMGFMVRAQLGLDPWDVLHEGLSERLGWSFGAVTALTGVAVLLAWLPLRQRPGIGTVANVVVIAFAVDITLAVTPPVDALPGQISLMVAAIVLNGIATAVYVGARLGPGPRDGLMTGLHARTGWSVRLVRTAIELSVLAAGWLLGGTVGVGTVLYALAIGPLTQFFLRFAAVREKKDLCP</sequence>
<dbReference type="EMBL" id="FNOK01000025">
    <property type="protein sequence ID" value="SDY36137.1"/>
    <property type="molecule type" value="Genomic_DNA"/>
</dbReference>
<dbReference type="STRING" id="418495.SAMN05216215_102547"/>
<evidence type="ECO:0000313" key="2">
    <source>
        <dbReference type="EMBL" id="SDY36137.1"/>
    </source>
</evidence>
<feature type="transmembrane region" description="Helical" evidence="1">
    <location>
        <begin position="88"/>
        <end position="107"/>
    </location>
</feature>
<dbReference type="RefSeq" id="WP_177226667.1">
    <property type="nucleotide sequence ID" value="NZ_FNOK01000025.1"/>
</dbReference>
<evidence type="ECO:0000256" key="1">
    <source>
        <dbReference type="SAM" id="Phobius"/>
    </source>
</evidence>
<gene>
    <name evidence="2" type="ORF">SAMN05216215_102547</name>
</gene>
<keyword evidence="3" id="KW-1185">Reference proteome</keyword>
<accession>A0A1H3J8M2</accession>
<dbReference type="PANTHER" id="PTHR40078">
    <property type="entry name" value="INTEGRAL MEMBRANE PROTEIN-RELATED"/>
    <property type="match status" value="1"/>
</dbReference>